<dbReference type="Pfam" id="PF02929">
    <property type="entry name" value="Bgal_small_N"/>
    <property type="match status" value="1"/>
</dbReference>
<dbReference type="PANTHER" id="PTHR46323">
    <property type="entry name" value="BETA-GALACTOSIDASE"/>
    <property type="match status" value="1"/>
</dbReference>
<dbReference type="Pfam" id="PF02837">
    <property type="entry name" value="Glyco_hydro_2_N"/>
    <property type="match status" value="1"/>
</dbReference>
<dbReference type="SUPFAM" id="SSF49303">
    <property type="entry name" value="beta-Galactosidase/glucuronidase domain"/>
    <property type="match status" value="1"/>
</dbReference>
<dbReference type="InterPro" id="IPR036156">
    <property type="entry name" value="Beta-gal/glucu_dom_sf"/>
</dbReference>
<dbReference type="InterPro" id="IPR011013">
    <property type="entry name" value="Gal_mutarotase_sf_dom"/>
</dbReference>
<dbReference type="SMART" id="SM01038">
    <property type="entry name" value="Bgal_small_N"/>
    <property type="match status" value="1"/>
</dbReference>
<evidence type="ECO:0000313" key="11">
    <source>
        <dbReference type="Proteomes" id="UP000065220"/>
    </source>
</evidence>
<protein>
    <recommendedName>
        <fullName evidence="4">Beta-galactosidase</fullName>
        <ecNumber evidence="3">3.2.1.23</ecNumber>
    </recommendedName>
    <alternativeName>
        <fullName evidence="7">Lactase</fullName>
    </alternativeName>
</protein>
<keyword evidence="5" id="KW-0378">Hydrolase</keyword>
<dbReference type="GO" id="GO:0004565">
    <property type="term" value="F:beta-galactosidase activity"/>
    <property type="evidence" value="ECO:0007669"/>
    <property type="project" value="UniProtKB-EC"/>
</dbReference>
<feature type="domain" description="Beta galactosidase small chain/" evidence="9">
    <location>
        <begin position="800"/>
        <end position="1103"/>
    </location>
</feature>
<dbReference type="EMBL" id="CP014228">
    <property type="protein sequence ID" value="AMD88243.1"/>
    <property type="molecule type" value="Genomic_DNA"/>
</dbReference>
<dbReference type="PRINTS" id="PR00132">
    <property type="entry name" value="GLHYDRLASE2"/>
</dbReference>
<dbReference type="InterPro" id="IPR006104">
    <property type="entry name" value="Glyco_hydro_2_N"/>
</dbReference>
<evidence type="ECO:0000256" key="6">
    <source>
        <dbReference type="ARBA" id="ARBA00023295"/>
    </source>
</evidence>
<evidence type="ECO:0000256" key="2">
    <source>
        <dbReference type="ARBA" id="ARBA00007401"/>
    </source>
</evidence>
<dbReference type="Pfam" id="PF02836">
    <property type="entry name" value="Glyco_hydro_2_C"/>
    <property type="match status" value="1"/>
</dbReference>
<dbReference type="InterPro" id="IPR050347">
    <property type="entry name" value="Bact_Beta-galactosidase"/>
</dbReference>
<dbReference type="Proteomes" id="UP000065220">
    <property type="component" value="Chromosome"/>
</dbReference>
<dbReference type="Gene3D" id="2.60.120.260">
    <property type="entry name" value="Galactose-binding domain-like"/>
    <property type="match status" value="1"/>
</dbReference>
<dbReference type="InterPro" id="IPR023232">
    <property type="entry name" value="Glyco_hydro_2_AS"/>
</dbReference>
<dbReference type="PROSITE" id="PS00719">
    <property type="entry name" value="GLYCOSYL_HYDROL_F2_1"/>
    <property type="match status" value="1"/>
</dbReference>
<proteinExistence type="inferred from homology"/>
<dbReference type="KEGG" id="ard:AXF14_12465"/>
<evidence type="ECO:0000256" key="4">
    <source>
        <dbReference type="ARBA" id="ARBA00013303"/>
    </source>
</evidence>
<dbReference type="PANTHER" id="PTHR46323:SF2">
    <property type="entry name" value="BETA-GALACTOSIDASE"/>
    <property type="match status" value="1"/>
</dbReference>
<dbReference type="InterPro" id="IPR014718">
    <property type="entry name" value="GH-type_carb-bd"/>
</dbReference>
<dbReference type="InterPro" id="IPR013783">
    <property type="entry name" value="Ig-like_fold"/>
</dbReference>
<evidence type="ECO:0000259" key="9">
    <source>
        <dbReference type="SMART" id="SM01038"/>
    </source>
</evidence>
<accession>A0A0X8JH09</accession>
<dbReference type="Gene3D" id="2.70.98.10">
    <property type="match status" value="1"/>
</dbReference>
<dbReference type="InterPro" id="IPR004199">
    <property type="entry name" value="B-gal_small/dom_5"/>
</dbReference>
<dbReference type="InterPro" id="IPR008979">
    <property type="entry name" value="Galactose-bd-like_sf"/>
</dbReference>
<evidence type="ECO:0000256" key="3">
    <source>
        <dbReference type="ARBA" id="ARBA00012756"/>
    </source>
</evidence>
<dbReference type="RefSeq" id="WP_067943686.1">
    <property type="nucleotide sequence ID" value="NZ_CP014228.1"/>
</dbReference>
<dbReference type="InterPro" id="IPR006101">
    <property type="entry name" value="Glyco_hydro_2"/>
</dbReference>
<dbReference type="GO" id="GO:0005990">
    <property type="term" value="P:lactose catabolic process"/>
    <property type="evidence" value="ECO:0007669"/>
    <property type="project" value="TreeGrafter"/>
</dbReference>
<dbReference type="InterPro" id="IPR023230">
    <property type="entry name" value="Glyco_hydro_2_CS"/>
</dbReference>
<dbReference type="PROSITE" id="PS00608">
    <property type="entry name" value="GLYCOSYL_HYDROL_F2_2"/>
    <property type="match status" value="1"/>
</dbReference>
<dbReference type="GO" id="GO:0009341">
    <property type="term" value="C:beta-galactosidase complex"/>
    <property type="evidence" value="ECO:0007669"/>
    <property type="project" value="InterPro"/>
</dbReference>
<dbReference type="OrthoDB" id="9762066at2"/>
<comment type="similarity">
    <text evidence="2">Belongs to the glycosyl hydrolase 2 family.</text>
</comment>
<evidence type="ECO:0000256" key="8">
    <source>
        <dbReference type="SAM" id="MobiDB-lite"/>
    </source>
</evidence>
<dbReference type="AlphaFoldDB" id="A0A0X8JH09"/>
<dbReference type="EC" id="3.2.1.23" evidence="3"/>
<feature type="region of interest" description="Disordered" evidence="8">
    <location>
        <begin position="1"/>
        <end position="41"/>
    </location>
</feature>
<reference evidence="11" key="1">
    <citation type="submission" date="2016-02" db="EMBL/GenBank/DDBJ databases">
        <authorList>
            <person name="Holder M.E."/>
            <person name="Ajami N.J."/>
            <person name="Petrosino J.F."/>
        </authorList>
    </citation>
    <scope>NUCLEOTIDE SEQUENCE [LARGE SCALE GENOMIC DNA]</scope>
    <source>
        <strain evidence="11">CCUG 36733</strain>
    </source>
</reference>
<dbReference type="SUPFAM" id="SSF51445">
    <property type="entry name" value="(Trans)glycosidases"/>
    <property type="match status" value="1"/>
</dbReference>
<evidence type="ECO:0000313" key="10">
    <source>
        <dbReference type="EMBL" id="AMD88243.1"/>
    </source>
</evidence>
<dbReference type="Gene3D" id="3.20.20.80">
    <property type="entry name" value="Glycosidases"/>
    <property type="match status" value="1"/>
</dbReference>
<organism evidence="10 11">
    <name type="scientific">Actinomyces radicidentis</name>
    <dbReference type="NCBI Taxonomy" id="111015"/>
    <lineage>
        <taxon>Bacteria</taxon>
        <taxon>Bacillati</taxon>
        <taxon>Actinomycetota</taxon>
        <taxon>Actinomycetes</taxon>
        <taxon>Actinomycetales</taxon>
        <taxon>Actinomycetaceae</taxon>
        <taxon>Actinomyces</taxon>
    </lineage>
</organism>
<gene>
    <name evidence="10" type="ORF">AXF14_12465</name>
</gene>
<dbReference type="InterPro" id="IPR006103">
    <property type="entry name" value="Glyco_hydro_2_cat"/>
</dbReference>
<evidence type="ECO:0000256" key="5">
    <source>
        <dbReference type="ARBA" id="ARBA00022801"/>
    </source>
</evidence>
<sequence>MTHATIAPKATPDRPDWALPLVPGPGRGRHLPPRAWTPGSDAPSLSLDGTWAFRLHTTAQPEGTGPDGAPVEPVFDTDDDALGPWSTIELPATWVLTGDGERGLPIYTNVQLPIPLDPPFVPDANPTADHVRTVDVPEDWGIGEEGALDVLRLDGVESFASVWVNGTWIGTTQGSRLATELDLTGVLHPGENTLAIRVSQWSPGTYVEDQDQWWLPGIFRDVTLLHRLAGRVDDLFARADYDPATGAGVLEVDVDAPAVAFPVTVRLPELDARTVLDRPGTARLDLPAVEPWSAEEPRLYGLAVEAAGETVRARVGFRRVEVVDGQVRANGRRLVLAGVNRHEVSARRGRVLDEAWVRADLALMKAHNVNAIRTSHYPPHPRVLELADELGFWVMEECDLETHAFETAGWEGNPADDPAWTGALLDRARRMVERDKNHPSIVFWSLGNESGTGRNLAAMSAWIRARDPRRPIHYESDFAGAYTDLSSRMYPTLEEVDAVVGAPSRDVVGAPAATPIACPGYPASRLTPAQAAHVRTLPYVMCEYLHAMGTGPGGIEGYTAQVLPNPRHLGGFVWEWRDHALVDPRPEAGGALRYGGDFGEAVHDGSFVCDGMVSATSAPSAGTTAWANAVAPVVATPVLDRLDSPDAPGAVGTVLVENRFHTRTTDRLLLVVQALVENAGDGVRVLRTPLPVITPGDSRLVAVEGLAEAIAELRERAGGEAVHVLAAVLDPVVPGASDDGPVQVDPATGAALLPQVGRDDHGLRVLSTRETSIETGPVTAPAVPRVSVVEPGSAEGTAARLAGGALDLGDGLVLGADGRSLSLGGVALAGPDVTAWRAPTDNDEGHGPVEYWTRPPAPGDLGIGGGASGWGMPSSADRWREARLNLLTERHVGTRLETSTGPDGAPVTSAVVTSRASAPNAAWRLDVTTRVTPERGGARLRTSIVPVGPLPPVLPRLGVRLGLPATLSRATWTGTGPAPSYADLTGALRHGVFTGEVEELWQQPVRPQEGGTRTGLRSLWLDGPGLRAMVLVPVGLPTSFSLSPWSPENLTAAEHVEELKRDERLWLHLDALHHGIGTRSCGPDVRPEAAAAPRPVVVEAWIGVQRA</sequence>
<dbReference type="InterPro" id="IPR017853">
    <property type="entry name" value="GH"/>
</dbReference>
<keyword evidence="6" id="KW-0326">Glycosidase</keyword>
<dbReference type="GO" id="GO:0030246">
    <property type="term" value="F:carbohydrate binding"/>
    <property type="evidence" value="ECO:0007669"/>
    <property type="project" value="InterPro"/>
</dbReference>
<name>A0A0X8JH09_ACTRD</name>
<evidence type="ECO:0000256" key="7">
    <source>
        <dbReference type="ARBA" id="ARBA00032230"/>
    </source>
</evidence>
<evidence type="ECO:0000256" key="1">
    <source>
        <dbReference type="ARBA" id="ARBA00001412"/>
    </source>
</evidence>
<dbReference type="Gene3D" id="2.60.40.10">
    <property type="entry name" value="Immunoglobulins"/>
    <property type="match status" value="1"/>
</dbReference>
<dbReference type="SUPFAM" id="SSF49785">
    <property type="entry name" value="Galactose-binding domain-like"/>
    <property type="match status" value="1"/>
</dbReference>
<dbReference type="SUPFAM" id="SSF74650">
    <property type="entry name" value="Galactose mutarotase-like"/>
    <property type="match status" value="1"/>
</dbReference>
<keyword evidence="11" id="KW-1185">Reference proteome</keyword>
<comment type="catalytic activity">
    <reaction evidence="1">
        <text>Hydrolysis of terminal non-reducing beta-D-galactose residues in beta-D-galactosides.</text>
        <dbReference type="EC" id="3.2.1.23"/>
    </reaction>
</comment>
<dbReference type="STRING" id="111015.AXF14_12465"/>